<dbReference type="PANTHER" id="PTHR12924">
    <property type="entry name" value="TRANSLOCON-ASSOCIATED PROTEIN, ALPHA SUBUNIT"/>
    <property type="match status" value="1"/>
</dbReference>
<feature type="compositionally biased region" description="Basic and acidic residues" evidence="7">
    <location>
        <begin position="247"/>
        <end position="261"/>
    </location>
</feature>
<dbReference type="OrthoDB" id="1926781at2759"/>
<sequence>MSRALRKLLLIGVIAVLIASVVLAEVVPEVDDGMDFGGEEGEDMNAAGDGGMSSPSVSRAYFLNASSQLFPSFPAGSKAHAVLAFQNNGEATQVVFLVAGLLQPPQDYHTTLQNFSVVRQAREVKKSETVSLHYTFMPDARLEPGEYNMVLGLYMQDAASNQTYFITAFNSSVMVAEPLGTDPRTILTYFTLLAIFAGVAYVAADRIGLVKMIKSARHTKSSASGGSKTVEVGTSGAAYDPAYITPEHQRYRDEIMREKSASPHSRKTPSPKKKNQKK</sequence>
<reference evidence="10 11" key="1">
    <citation type="submission" date="2015-07" db="EMBL/GenBank/DDBJ databases">
        <title>High-quality genome of monoxenous trypanosomatid Leptomonas pyrrhocoris.</title>
        <authorList>
            <person name="Flegontov P."/>
            <person name="Butenko A."/>
            <person name="Firsov S."/>
            <person name="Vlcek C."/>
            <person name="Logacheva M.D."/>
            <person name="Field M."/>
            <person name="Filatov D."/>
            <person name="Flegontova O."/>
            <person name="Gerasimov E."/>
            <person name="Jackson A.P."/>
            <person name="Kelly S."/>
            <person name="Opperdoes F."/>
            <person name="O'Reilly A."/>
            <person name="Votypka J."/>
            <person name="Yurchenko V."/>
            <person name="Lukes J."/>
        </authorList>
    </citation>
    <scope>NUCLEOTIDE SEQUENCE [LARGE SCALE GENOMIC DNA]</scope>
    <source>
        <strain evidence="10">H10</strain>
    </source>
</reference>
<evidence type="ECO:0000256" key="2">
    <source>
        <dbReference type="ARBA" id="ARBA00022692"/>
    </source>
</evidence>
<keyword evidence="3 9" id="KW-0732">Signal</keyword>
<evidence type="ECO:0000256" key="9">
    <source>
        <dbReference type="SAM" id="SignalP"/>
    </source>
</evidence>
<feature type="signal peptide" evidence="9">
    <location>
        <begin position="1"/>
        <end position="24"/>
    </location>
</feature>
<evidence type="ECO:0000256" key="8">
    <source>
        <dbReference type="SAM" id="Phobius"/>
    </source>
</evidence>
<keyword evidence="5 8" id="KW-1133">Transmembrane helix</keyword>
<dbReference type="PANTHER" id="PTHR12924:SF0">
    <property type="entry name" value="TRANSLOCON-ASSOCIATED PROTEIN SUBUNIT ALPHA"/>
    <property type="match status" value="1"/>
</dbReference>
<comment type="caution">
    <text evidence="10">The sequence shown here is derived from an EMBL/GenBank/DDBJ whole genome shotgun (WGS) entry which is preliminary data.</text>
</comment>
<dbReference type="Proteomes" id="UP000037923">
    <property type="component" value="Unassembled WGS sequence"/>
</dbReference>
<gene>
    <name evidence="10" type="ORF">ABB37_00021</name>
</gene>
<comment type="subcellular location">
    <subcellularLocation>
        <location evidence="1">Endoplasmic reticulum membrane</location>
        <topology evidence="1">Single-pass type I membrane protein</topology>
    </subcellularLocation>
</comment>
<name>A0A0N0DZS6_LEPPY</name>
<keyword evidence="6 8" id="KW-0472">Membrane</keyword>
<dbReference type="RefSeq" id="XP_015664054.1">
    <property type="nucleotide sequence ID" value="XM_015796046.1"/>
</dbReference>
<protein>
    <submittedName>
        <fullName evidence="10">Uncharacterized protein</fullName>
    </submittedName>
</protein>
<dbReference type="VEuPathDB" id="TriTrypDB:LpyrH10_01_0210"/>
<evidence type="ECO:0000313" key="10">
    <source>
        <dbReference type="EMBL" id="KPA85615.1"/>
    </source>
</evidence>
<keyword evidence="4" id="KW-0256">Endoplasmic reticulum</keyword>
<dbReference type="OMA" id="HMEMGTG"/>
<accession>A0A0N0DZS6</accession>
<keyword evidence="11" id="KW-1185">Reference proteome</keyword>
<keyword evidence="2 8" id="KW-0812">Transmembrane</keyword>
<evidence type="ECO:0000256" key="3">
    <source>
        <dbReference type="ARBA" id="ARBA00022729"/>
    </source>
</evidence>
<evidence type="ECO:0000256" key="4">
    <source>
        <dbReference type="ARBA" id="ARBA00022824"/>
    </source>
</evidence>
<feature type="region of interest" description="Disordered" evidence="7">
    <location>
        <begin position="240"/>
        <end position="278"/>
    </location>
</feature>
<evidence type="ECO:0000256" key="5">
    <source>
        <dbReference type="ARBA" id="ARBA00022989"/>
    </source>
</evidence>
<dbReference type="GeneID" id="26900319"/>
<proteinExistence type="predicted"/>
<dbReference type="AlphaFoldDB" id="A0A0N0DZS6"/>
<organism evidence="10 11">
    <name type="scientific">Leptomonas pyrrhocoris</name>
    <name type="common">Firebug parasite</name>
    <dbReference type="NCBI Taxonomy" id="157538"/>
    <lineage>
        <taxon>Eukaryota</taxon>
        <taxon>Discoba</taxon>
        <taxon>Euglenozoa</taxon>
        <taxon>Kinetoplastea</taxon>
        <taxon>Metakinetoplastina</taxon>
        <taxon>Trypanosomatida</taxon>
        <taxon>Trypanosomatidae</taxon>
        <taxon>Leishmaniinae</taxon>
        <taxon>Leptomonas</taxon>
    </lineage>
</organism>
<dbReference type="EMBL" id="LGTL01000001">
    <property type="protein sequence ID" value="KPA85615.1"/>
    <property type="molecule type" value="Genomic_DNA"/>
</dbReference>
<dbReference type="Pfam" id="PF03896">
    <property type="entry name" value="TRAP_alpha"/>
    <property type="match status" value="1"/>
</dbReference>
<dbReference type="GO" id="GO:0005789">
    <property type="term" value="C:endoplasmic reticulum membrane"/>
    <property type="evidence" value="ECO:0007669"/>
    <property type="project" value="UniProtKB-SubCell"/>
</dbReference>
<feature type="transmembrane region" description="Helical" evidence="8">
    <location>
        <begin position="186"/>
        <end position="204"/>
    </location>
</feature>
<evidence type="ECO:0000256" key="6">
    <source>
        <dbReference type="ARBA" id="ARBA00023136"/>
    </source>
</evidence>
<evidence type="ECO:0000256" key="1">
    <source>
        <dbReference type="ARBA" id="ARBA00004115"/>
    </source>
</evidence>
<dbReference type="InterPro" id="IPR005595">
    <property type="entry name" value="TRAP_alpha"/>
</dbReference>
<feature type="chain" id="PRO_5005846957" evidence="9">
    <location>
        <begin position="25"/>
        <end position="278"/>
    </location>
</feature>
<evidence type="ECO:0000313" key="11">
    <source>
        <dbReference type="Proteomes" id="UP000037923"/>
    </source>
</evidence>
<evidence type="ECO:0000256" key="7">
    <source>
        <dbReference type="SAM" id="MobiDB-lite"/>
    </source>
</evidence>
<feature type="compositionally biased region" description="Basic residues" evidence="7">
    <location>
        <begin position="264"/>
        <end position="278"/>
    </location>
</feature>